<dbReference type="Proteomes" id="UP000192328">
    <property type="component" value="Unassembled WGS sequence"/>
</dbReference>
<organism evidence="1 2">
    <name type="scientific">Aristaeella lactis</name>
    <dbReference type="NCBI Taxonomy" id="3046383"/>
    <lineage>
        <taxon>Bacteria</taxon>
        <taxon>Bacillati</taxon>
        <taxon>Bacillota</taxon>
        <taxon>Clostridia</taxon>
        <taxon>Eubacteriales</taxon>
        <taxon>Aristaeellaceae</taxon>
        <taxon>Aristaeella</taxon>
    </lineage>
</organism>
<comment type="caution">
    <text evidence="1">The sequence shown here is derived from an EMBL/GenBank/DDBJ whole genome shotgun (WGS) entry which is preliminary data.</text>
</comment>
<sequence>MTITQLETFLKIAETRNFTTAASLLGYAQSTVTMQIKQLEEELGCLLFERLGKTVALTAEGERLCEYAAKMMQLEREIRLEVPTVREPAGILRLGVSESLCYHGLPEVLLKYKQKYPKVEIQLSFIMHDTFPATLKKGTLDLAYSLNPPEEYPDLTMLYDRPETLGFYVSPEHPLAKKKKITEKDLEGIPLLLTSHNCSFRHMLLEDLAEASVTPHIALETSSKEVLKQFAINELGVAFMPDLAARREVEKGRLKKLSWAGKAFPICARIYVHKDKHVSMAIRELADLIAENEA</sequence>
<dbReference type="EMBL" id="FWXZ01000002">
    <property type="protein sequence ID" value="SMC51790.1"/>
    <property type="molecule type" value="Genomic_DNA"/>
</dbReference>
<gene>
    <name evidence="1" type="ORF">SAMN06297397_1184</name>
</gene>
<proteinExistence type="predicted"/>
<keyword evidence="2" id="KW-1185">Reference proteome</keyword>
<keyword evidence="1" id="KW-0238">DNA-binding</keyword>
<name>A0AC61PK29_9FIRM</name>
<protein>
    <submittedName>
        <fullName evidence="1">DNA-binding transcriptional regulator, LysR family</fullName>
    </submittedName>
</protein>
<accession>A0AC61PK29</accession>
<reference evidence="1" key="1">
    <citation type="submission" date="2017-04" db="EMBL/GenBank/DDBJ databases">
        <authorList>
            <person name="Varghese N."/>
            <person name="Submissions S."/>
        </authorList>
    </citation>
    <scope>NUCLEOTIDE SEQUENCE</scope>
    <source>
        <strain evidence="1">WTE2008</strain>
    </source>
</reference>
<evidence type="ECO:0000313" key="2">
    <source>
        <dbReference type="Proteomes" id="UP000192328"/>
    </source>
</evidence>
<evidence type="ECO:0000313" key="1">
    <source>
        <dbReference type="EMBL" id="SMC51790.1"/>
    </source>
</evidence>